<organism evidence="1 2">
    <name type="scientific">Parthenolecanium corni</name>
    <dbReference type="NCBI Taxonomy" id="536013"/>
    <lineage>
        <taxon>Eukaryota</taxon>
        <taxon>Metazoa</taxon>
        <taxon>Ecdysozoa</taxon>
        <taxon>Arthropoda</taxon>
        <taxon>Hexapoda</taxon>
        <taxon>Insecta</taxon>
        <taxon>Pterygota</taxon>
        <taxon>Neoptera</taxon>
        <taxon>Paraneoptera</taxon>
        <taxon>Hemiptera</taxon>
        <taxon>Sternorrhyncha</taxon>
        <taxon>Coccoidea</taxon>
        <taxon>Coccidae</taxon>
        <taxon>Parthenolecanium</taxon>
    </lineage>
</organism>
<protein>
    <submittedName>
        <fullName evidence="1">Uncharacterized protein</fullName>
    </submittedName>
</protein>
<proteinExistence type="predicted"/>
<sequence length="68" mass="7786">MTASSKPVKEKLTIAQWFERNGFPGMTPKSFKHHYSFFNKSGLILPCTAPIYRKEGDPDDDSYALPEY</sequence>
<keyword evidence="2" id="KW-1185">Reference proteome</keyword>
<evidence type="ECO:0000313" key="1">
    <source>
        <dbReference type="EMBL" id="KAK7571098.1"/>
    </source>
</evidence>
<dbReference type="AlphaFoldDB" id="A0AAN9XY32"/>
<comment type="caution">
    <text evidence="1">The sequence shown here is derived from an EMBL/GenBank/DDBJ whole genome shotgun (WGS) entry which is preliminary data.</text>
</comment>
<gene>
    <name evidence="1" type="ORF">V9T40_014702</name>
</gene>
<accession>A0AAN9XY32</accession>
<dbReference type="Proteomes" id="UP001367676">
    <property type="component" value="Unassembled WGS sequence"/>
</dbReference>
<reference evidence="1 2" key="1">
    <citation type="submission" date="2024-03" db="EMBL/GenBank/DDBJ databases">
        <title>Adaptation during the transition from Ophiocordyceps entomopathogen to insect associate is accompanied by gene loss and intensified selection.</title>
        <authorList>
            <person name="Ward C.M."/>
            <person name="Onetto C.A."/>
            <person name="Borneman A.R."/>
        </authorList>
    </citation>
    <scope>NUCLEOTIDE SEQUENCE [LARGE SCALE GENOMIC DNA]</scope>
    <source>
        <strain evidence="1">AWRI1</strain>
        <tissue evidence="1">Single Adult Female</tissue>
    </source>
</reference>
<dbReference type="EMBL" id="JBBCAQ010000041">
    <property type="protein sequence ID" value="KAK7571098.1"/>
    <property type="molecule type" value="Genomic_DNA"/>
</dbReference>
<name>A0AAN9XY32_9HEMI</name>
<evidence type="ECO:0000313" key="2">
    <source>
        <dbReference type="Proteomes" id="UP001367676"/>
    </source>
</evidence>